<dbReference type="InterPro" id="IPR013685">
    <property type="entry name" value="POTRA_FtsQ_type"/>
</dbReference>
<evidence type="ECO:0000256" key="2">
    <source>
        <dbReference type="ARBA" id="ARBA00022618"/>
    </source>
</evidence>
<evidence type="ECO:0000256" key="1">
    <source>
        <dbReference type="ARBA" id="ARBA00022475"/>
    </source>
</evidence>
<dbReference type="PANTHER" id="PTHR37820:SF1">
    <property type="entry name" value="CELL DIVISION PROTEIN FTSQ"/>
    <property type="match status" value="1"/>
</dbReference>
<reference evidence="8 9" key="1">
    <citation type="journal article" date="2023" name="Microbiol. Spectr.">
        <title>Symbiosis of Carpenter Bees with Uncharacterized Lactic Acid Bacteria Showing NAD Auxotrophy.</title>
        <authorList>
            <person name="Kawasaki S."/>
            <person name="Ozawa K."/>
            <person name="Mori T."/>
            <person name="Yamamoto A."/>
            <person name="Ito M."/>
            <person name="Ohkuma M."/>
            <person name="Sakamoto M."/>
            <person name="Matsutani M."/>
        </authorList>
    </citation>
    <scope>NUCLEOTIDE SEQUENCE [LARGE SCALE GENOMIC DNA]</scope>
    <source>
        <strain evidence="8 9">Kim37-2</strain>
    </source>
</reference>
<dbReference type="InterPro" id="IPR050487">
    <property type="entry name" value="FtsQ_DivIB"/>
</dbReference>
<evidence type="ECO:0000313" key="9">
    <source>
        <dbReference type="Proteomes" id="UP001321766"/>
    </source>
</evidence>
<keyword evidence="6" id="KW-0472">Membrane</keyword>
<evidence type="ECO:0000256" key="5">
    <source>
        <dbReference type="ARBA" id="ARBA00023306"/>
    </source>
</evidence>
<feature type="transmembrane region" description="Helical" evidence="6">
    <location>
        <begin position="25"/>
        <end position="48"/>
    </location>
</feature>
<dbReference type="PANTHER" id="PTHR37820">
    <property type="entry name" value="CELL DIVISION PROTEIN DIVIB"/>
    <property type="match status" value="1"/>
</dbReference>
<keyword evidence="4 6" id="KW-1133">Transmembrane helix</keyword>
<dbReference type="Proteomes" id="UP001321766">
    <property type="component" value="Chromosome"/>
</dbReference>
<feature type="domain" description="POTRA" evidence="7">
    <location>
        <begin position="58"/>
        <end position="119"/>
    </location>
</feature>
<organism evidence="8 9">
    <name type="scientific">Bombiscardovia nodaiensis</name>
    <dbReference type="NCBI Taxonomy" id="2932181"/>
    <lineage>
        <taxon>Bacteria</taxon>
        <taxon>Bacillati</taxon>
        <taxon>Actinomycetota</taxon>
        <taxon>Actinomycetes</taxon>
        <taxon>Bifidobacteriales</taxon>
        <taxon>Bifidobacteriaceae</taxon>
        <taxon>Bombiscardovia</taxon>
    </lineage>
</organism>
<keyword evidence="1" id="KW-1003">Cell membrane</keyword>
<keyword evidence="3 6" id="KW-0812">Transmembrane</keyword>
<proteinExistence type="predicted"/>
<accession>A0ABM8B8Q3</accession>
<keyword evidence="9" id="KW-1185">Reference proteome</keyword>
<evidence type="ECO:0000259" key="7">
    <source>
        <dbReference type="Pfam" id="PF08478"/>
    </source>
</evidence>
<dbReference type="Gene3D" id="3.40.50.10960">
    <property type="match status" value="1"/>
</dbReference>
<evidence type="ECO:0000256" key="3">
    <source>
        <dbReference type="ARBA" id="ARBA00022692"/>
    </source>
</evidence>
<evidence type="ECO:0000256" key="4">
    <source>
        <dbReference type="ARBA" id="ARBA00022989"/>
    </source>
</evidence>
<name>A0ABM8B8Q3_9BIFI</name>
<dbReference type="Pfam" id="PF08478">
    <property type="entry name" value="POTRA_1"/>
    <property type="match status" value="1"/>
</dbReference>
<protein>
    <recommendedName>
        <fullName evidence="7">POTRA domain-containing protein</fullName>
    </recommendedName>
</protein>
<evidence type="ECO:0000256" key="6">
    <source>
        <dbReference type="SAM" id="Phobius"/>
    </source>
</evidence>
<dbReference type="Gene3D" id="3.10.20.310">
    <property type="entry name" value="membrane protein fhac"/>
    <property type="match status" value="1"/>
</dbReference>
<evidence type="ECO:0000313" key="8">
    <source>
        <dbReference type="EMBL" id="BDR53267.1"/>
    </source>
</evidence>
<gene>
    <name evidence="8" type="ORF">KIM372_11740</name>
</gene>
<dbReference type="EMBL" id="AP026798">
    <property type="protein sequence ID" value="BDR53267.1"/>
    <property type="molecule type" value="Genomic_DNA"/>
</dbReference>
<sequence length="255" mass="27910">MFVKPKVVDFQARLREQKRAKLRTLALRWALVVLVVAAVLGLIWALFWSPALLLQEGEIHVSGGNEWVSDQEILDIVKKERDHSLLLISSSHLEQQVSALPGVTSVKASKHFPHGMEVTFKAQEPAAVLKASDGQITAVDQEGRVLNTVGEPPQGIPLIEVSTVDKGVKDRAVQQALKILATLPEPMRQQVSKVTAKTQDSVITELSGGQRVITWGDASDLKLKMAVVDKIINDPSKIGDKHQIDVSAPLRPIVK</sequence>
<keyword evidence="5" id="KW-0131">Cell cycle</keyword>
<keyword evidence="2" id="KW-0132">Cell division</keyword>